<evidence type="ECO:0000313" key="13">
    <source>
        <dbReference type="EMBL" id="KAG9395892.1"/>
    </source>
</evidence>
<accession>A0A8J6BEP9</accession>
<gene>
    <name evidence="13" type="ORF">J8273_2227</name>
</gene>
<feature type="transmembrane region" description="Helical" evidence="12">
    <location>
        <begin position="21"/>
        <end position="42"/>
    </location>
</feature>
<evidence type="ECO:0000256" key="3">
    <source>
        <dbReference type="ARBA" id="ARBA00015087"/>
    </source>
</evidence>
<dbReference type="GO" id="GO:0060271">
    <property type="term" value="P:cilium assembly"/>
    <property type="evidence" value="ECO:0007669"/>
    <property type="project" value="TreeGrafter"/>
</dbReference>
<keyword evidence="7" id="KW-0969">Cilium</keyword>
<protein>
    <recommendedName>
        <fullName evidence="3">Transmembrane protein 231</fullName>
    </recommendedName>
</protein>
<comment type="function">
    <text evidence="11">Transmembrane component of the tectonic-like complex, a complex localized at the transition zone of primary cilia and acting as a barrier that prevents diffusion of transmembrane proteins between the cilia and plasma membranes. Required for ciliogenesis and sonic hedgehog/SHH signaling.</text>
</comment>
<comment type="similarity">
    <text evidence="2">Belongs to the TMEM231 family.</text>
</comment>
<comment type="caution">
    <text evidence="13">The sequence shown here is derived from an EMBL/GenBank/DDBJ whole genome shotgun (WGS) entry which is preliminary data.</text>
</comment>
<dbReference type="AlphaFoldDB" id="A0A8J6BEP9"/>
<proteinExistence type="inferred from homology"/>
<keyword evidence="5 12" id="KW-0812">Transmembrane</keyword>
<dbReference type="InterPro" id="IPR019306">
    <property type="entry name" value="TMEM231"/>
</dbReference>
<evidence type="ECO:0000256" key="1">
    <source>
        <dbReference type="ARBA" id="ARBA00004272"/>
    </source>
</evidence>
<dbReference type="PANTHER" id="PTHR14605">
    <property type="entry name" value="CHST5 PROTEIN"/>
    <property type="match status" value="1"/>
</dbReference>
<dbReference type="GO" id="GO:0032880">
    <property type="term" value="P:regulation of protein localization"/>
    <property type="evidence" value="ECO:0007669"/>
    <property type="project" value="TreeGrafter"/>
</dbReference>
<organism evidence="13 14">
    <name type="scientific">Carpediemonas membranifera</name>
    <dbReference type="NCBI Taxonomy" id="201153"/>
    <lineage>
        <taxon>Eukaryota</taxon>
        <taxon>Metamonada</taxon>
        <taxon>Carpediemonas-like organisms</taxon>
        <taxon>Carpediemonas</taxon>
    </lineage>
</organism>
<keyword evidence="14" id="KW-1185">Reference proteome</keyword>
<keyword evidence="10" id="KW-0966">Cell projection</keyword>
<evidence type="ECO:0000256" key="11">
    <source>
        <dbReference type="ARBA" id="ARBA00024803"/>
    </source>
</evidence>
<feature type="transmembrane region" description="Helical" evidence="12">
    <location>
        <begin position="113"/>
        <end position="132"/>
    </location>
</feature>
<sequence length="298" mass="32402">MPTIYTHWVSTSYTTTWCTRAFCCHILSILLIVFVTLLLAAYGDVWDNTATEEQYPTVSSDHELIAIAHLSDGSFLGCSTSNNIARVFDENARPCTITITTPNATLGYSTSNLTISATIPVSSSVVVGLSLLSPLSLKLDGKVTVEASPVLAIRFPSLYYTSEAHMFGTLEIVQRDSVIEGQSITIPSAWPQDPLTALDVDPVMIMRAELANNWTTVATNTYTHTRTGPGPSVTATAELRLLPTTVTYTRGLYATMVHAVGPLAVIFSVCWIVIRGWGLRTLVLGGYLRGRPVRPKDM</sequence>
<dbReference type="Proteomes" id="UP000717585">
    <property type="component" value="Unassembled WGS sequence"/>
</dbReference>
<keyword evidence="9" id="KW-0325">Glycoprotein</keyword>
<reference evidence="13" key="1">
    <citation type="submission" date="2021-05" db="EMBL/GenBank/DDBJ databases">
        <title>A free-living protist that lacks canonical eukaryotic 1 DNA replication and segregation systems.</title>
        <authorList>
            <person name="Salas-Leiva D.E."/>
            <person name="Tromer E.C."/>
            <person name="Curtis B.A."/>
            <person name="Jerlstrom-Hultqvist J."/>
            <person name="Kolisko M."/>
            <person name="Yi Z."/>
            <person name="Salas-Leiva J.S."/>
            <person name="Gallot-Lavallee L."/>
            <person name="Kops G.J.P.L."/>
            <person name="Archibald J.M."/>
            <person name="Simpson A.G.B."/>
            <person name="Roger A.J."/>
        </authorList>
    </citation>
    <scope>NUCLEOTIDE SEQUENCE</scope>
    <source>
        <strain evidence="13">BICM</strain>
    </source>
</reference>
<dbReference type="Pfam" id="PF10149">
    <property type="entry name" value="TM231"/>
    <property type="match status" value="1"/>
</dbReference>
<dbReference type="GO" id="GO:0035869">
    <property type="term" value="C:ciliary transition zone"/>
    <property type="evidence" value="ECO:0007669"/>
    <property type="project" value="TreeGrafter"/>
</dbReference>
<evidence type="ECO:0000313" key="14">
    <source>
        <dbReference type="Proteomes" id="UP000717585"/>
    </source>
</evidence>
<evidence type="ECO:0000256" key="7">
    <source>
        <dbReference type="ARBA" id="ARBA00023069"/>
    </source>
</evidence>
<dbReference type="GO" id="GO:0060170">
    <property type="term" value="C:ciliary membrane"/>
    <property type="evidence" value="ECO:0007669"/>
    <property type="project" value="UniProtKB-SubCell"/>
</dbReference>
<evidence type="ECO:0000256" key="5">
    <source>
        <dbReference type="ARBA" id="ARBA00022692"/>
    </source>
</evidence>
<name>A0A8J6BEP9_9EUKA</name>
<keyword evidence="6 12" id="KW-1133">Transmembrane helix</keyword>
<dbReference type="PANTHER" id="PTHR14605:SF1">
    <property type="entry name" value="TRANSMEMBRANE PROTEIN 231"/>
    <property type="match status" value="1"/>
</dbReference>
<evidence type="ECO:0000256" key="4">
    <source>
        <dbReference type="ARBA" id="ARBA00022475"/>
    </source>
</evidence>
<evidence type="ECO:0000256" key="2">
    <source>
        <dbReference type="ARBA" id="ARBA00009082"/>
    </source>
</evidence>
<keyword evidence="4" id="KW-1003">Cell membrane</keyword>
<feature type="transmembrane region" description="Helical" evidence="12">
    <location>
        <begin position="252"/>
        <end position="274"/>
    </location>
</feature>
<evidence type="ECO:0000256" key="8">
    <source>
        <dbReference type="ARBA" id="ARBA00023136"/>
    </source>
</evidence>
<evidence type="ECO:0000256" key="10">
    <source>
        <dbReference type="ARBA" id="ARBA00023273"/>
    </source>
</evidence>
<evidence type="ECO:0000256" key="9">
    <source>
        <dbReference type="ARBA" id="ARBA00023180"/>
    </source>
</evidence>
<keyword evidence="8 12" id="KW-0472">Membrane</keyword>
<dbReference type="EMBL" id="JAHDYR010000007">
    <property type="protein sequence ID" value="KAG9395892.1"/>
    <property type="molecule type" value="Genomic_DNA"/>
</dbReference>
<comment type="subcellular location">
    <subcellularLocation>
        <location evidence="1">Cell projection</location>
        <location evidence="1">Cilium membrane</location>
        <topology evidence="1">Multi-pass membrane protein</topology>
    </subcellularLocation>
</comment>
<evidence type="ECO:0000256" key="12">
    <source>
        <dbReference type="SAM" id="Phobius"/>
    </source>
</evidence>
<evidence type="ECO:0000256" key="6">
    <source>
        <dbReference type="ARBA" id="ARBA00022989"/>
    </source>
</evidence>